<gene>
    <name evidence="2" type="ORF">NIES46_14920</name>
</gene>
<dbReference type="EMBL" id="BIMW01000073">
    <property type="protein sequence ID" value="GCE93442.1"/>
    <property type="molecule type" value="Genomic_DNA"/>
</dbReference>
<dbReference type="Proteomes" id="UP000326169">
    <property type="component" value="Unassembled WGS sequence"/>
</dbReference>
<evidence type="ECO:0000259" key="1">
    <source>
        <dbReference type="Pfam" id="PF01850"/>
    </source>
</evidence>
<accession>A0A5M3T4B5</accession>
<protein>
    <recommendedName>
        <fullName evidence="1">PIN domain-containing protein</fullName>
    </recommendedName>
</protein>
<proteinExistence type="predicted"/>
<dbReference type="RefSeq" id="WP_006620179.1">
    <property type="nucleotide sequence ID" value="NZ_BIMW01000073.1"/>
</dbReference>
<dbReference type="InterPro" id="IPR002716">
    <property type="entry name" value="PIN_dom"/>
</dbReference>
<sequence length="60" mass="6921">MKPTVIIDTGFLVALLNRSEQYHSWVKNQLNNISSPIITCESVITETCFLLRKILQKQPF</sequence>
<feature type="domain" description="PIN" evidence="1">
    <location>
        <begin position="5"/>
        <end position="53"/>
    </location>
</feature>
<evidence type="ECO:0000313" key="3">
    <source>
        <dbReference type="Proteomes" id="UP000326169"/>
    </source>
</evidence>
<name>A0A5M3T4B5_LIMPL</name>
<comment type="caution">
    <text evidence="2">The sequence shown here is derived from an EMBL/GenBank/DDBJ whole genome shotgun (WGS) entry which is preliminary data.</text>
</comment>
<evidence type="ECO:0000313" key="2">
    <source>
        <dbReference type="EMBL" id="GCE93442.1"/>
    </source>
</evidence>
<dbReference type="SUPFAM" id="SSF88723">
    <property type="entry name" value="PIN domain-like"/>
    <property type="match status" value="1"/>
</dbReference>
<organism evidence="2 3">
    <name type="scientific">Limnospira platensis NIES-46</name>
    <dbReference type="NCBI Taxonomy" id="1236695"/>
    <lineage>
        <taxon>Bacteria</taxon>
        <taxon>Bacillati</taxon>
        <taxon>Cyanobacteriota</taxon>
        <taxon>Cyanophyceae</taxon>
        <taxon>Oscillatoriophycideae</taxon>
        <taxon>Oscillatoriales</taxon>
        <taxon>Sirenicapillariaceae</taxon>
        <taxon>Limnospira</taxon>
    </lineage>
</organism>
<dbReference type="Gene3D" id="3.40.50.1010">
    <property type="entry name" value="5'-nuclease"/>
    <property type="match status" value="1"/>
</dbReference>
<keyword evidence="3" id="KW-1185">Reference proteome</keyword>
<dbReference type="InterPro" id="IPR029060">
    <property type="entry name" value="PIN-like_dom_sf"/>
</dbReference>
<reference evidence="2 3" key="1">
    <citation type="journal article" date="2019" name="J Genomics">
        <title>The Draft Genome of a Hydrogen-producing Cyanobacterium, Arthrospira platensis NIES-46.</title>
        <authorList>
            <person name="Suzuki S."/>
            <person name="Yamaguchi H."/>
            <person name="Kawachi M."/>
        </authorList>
    </citation>
    <scope>NUCLEOTIDE SEQUENCE [LARGE SCALE GENOMIC DNA]</scope>
    <source>
        <strain evidence="2 3">NIES-46</strain>
    </source>
</reference>
<dbReference type="GeneID" id="301682367"/>
<dbReference type="Pfam" id="PF01850">
    <property type="entry name" value="PIN"/>
    <property type="match status" value="1"/>
</dbReference>